<dbReference type="InterPro" id="IPR036259">
    <property type="entry name" value="MFS_trans_sf"/>
</dbReference>
<name>A0A0M9EQC8_FUSLA</name>
<feature type="transmembrane region" description="Helical" evidence="8">
    <location>
        <begin position="209"/>
        <end position="231"/>
    </location>
</feature>
<proteinExistence type="predicted"/>
<evidence type="ECO:0000256" key="8">
    <source>
        <dbReference type="SAM" id="Phobius"/>
    </source>
</evidence>
<feature type="region of interest" description="Disordered" evidence="7">
    <location>
        <begin position="1"/>
        <end position="29"/>
    </location>
</feature>
<dbReference type="PANTHER" id="PTHR43791">
    <property type="entry name" value="PERMEASE-RELATED"/>
    <property type="match status" value="1"/>
</dbReference>
<dbReference type="Proteomes" id="UP000037904">
    <property type="component" value="Unassembled WGS sequence"/>
</dbReference>
<protein>
    <submittedName>
        <fullName evidence="10">Major facilitator superfamily transporter</fullName>
    </submittedName>
</protein>
<dbReference type="Pfam" id="PF07690">
    <property type="entry name" value="MFS_1"/>
    <property type="match status" value="1"/>
</dbReference>
<keyword evidence="5 8" id="KW-0472">Membrane</keyword>
<keyword evidence="2" id="KW-0813">Transport</keyword>
<evidence type="ECO:0000313" key="10">
    <source>
        <dbReference type="EMBL" id="KPA37748.1"/>
    </source>
</evidence>
<dbReference type="SUPFAM" id="SSF103473">
    <property type="entry name" value="MFS general substrate transporter"/>
    <property type="match status" value="1"/>
</dbReference>
<dbReference type="FunFam" id="1.20.1250.20:FF:000013">
    <property type="entry name" value="MFS general substrate transporter"/>
    <property type="match status" value="1"/>
</dbReference>
<sequence length="519" mass="57037">MASSGVNPAMQPASSLVPLRHDKSEVPNTDNVMNVEHDEEGSMKHVSADSTPISAREHAFAELGIPDWKELEKKVVRRLDMTLLPTLWLLYVFNYLDRASLGQARLSTLDEDLKLEGSQFGSAVSILSAGYVLGQVPSNMIIEKIRPSLYLPGMAILWSGVSAAIAGVKTSEGLLAVRFFLGLVEAPLFPGAIYVMSSWYTRREIAVRIAIMSTGVSLANGLSGLIAAAVFTTLEGARGVAGWQWLFIVLALFGSVFAFIAVFLLPDYPQSKSGSAMWTMTENMRKVAQVRIIADRVSEVEIQSTIWTGVKLTVVDYKFWLLTGVNIAISAAYGFSNFYPAIVRGLGYDRIMALLLTFPPYCVAAATSIAVAWNSDRVGERGWHFSIPIAVGLAGYVICMITTATVPRYSASYLFIGGLFGANPLIQTWLSTTLARTPEKKAVSVALCNVLSQIGNVIAPFFFIDSDEPRYRLAFILMFLMGSLCITCALTLKYCLWRENKRLYREAQENGTPYMPYLQ</sequence>
<organism evidence="10 11">
    <name type="scientific">Fusarium langsethiae</name>
    <dbReference type="NCBI Taxonomy" id="179993"/>
    <lineage>
        <taxon>Eukaryota</taxon>
        <taxon>Fungi</taxon>
        <taxon>Dikarya</taxon>
        <taxon>Ascomycota</taxon>
        <taxon>Pezizomycotina</taxon>
        <taxon>Sordariomycetes</taxon>
        <taxon>Hypocreomycetidae</taxon>
        <taxon>Hypocreales</taxon>
        <taxon>Nectriaceae</taxon>
        <taxon>Fusarium</taxon>
    </lineage>
</organism>
<evidence type="ECO:0000259" key="9">
    <source>
        <dbReference type="PROSITE" id="PS50850"/>
    </source>
</evidence>
<feature type="transmembrane region" description="Helical" evidence="8">
    <location>
        <begin position="319"/>
        <end position="339"/>
    </location>
</feature>
<comment type="subcellular location">
    <subcellularLocation>
        <location evidence="1">Membrane</location>
        <topology evidence="1">Multi-pass membrane protein</topology>
    </subcellularLocation>
</comment>
<dbReference type="AlphaFoldDB" id="A0A0M9EQC8"/>
<dbReference type="Gene3D" id="1.20.1250.20">
    <property type="entry name" value="MFS general substrate transporter like domains"/>
    <property type="match status" value="2"/>
</dbReference>
<evidence type="ECO:0000256" key="6">
    <source>
        <dbReference type="ARBA" id="ARBA00023180"/>
    </source>
</evidence>
<reference evidence="10 11" key="1">
    <citation type="submission" date="2015-04" db="EMBL/GenBank/DDBJ databases">
        <title>The draft genome sequence of Fusarium langsethiae, a T-2/HT-2 mycotoxin producer.</title>
        <authorList>
            <person name="Lysoe E."/>
            <person name="Divon H.H."/>
            <person name="Terzi V."/>
            <person name="Orru L."/>
            <person name="Lamontanara A."/>
            <person name="Kolseth A.-K."/>
            <person name="Frandsen R.J."/>
            <person name="Nielsen K."/>
            <person name="Thrane U."/>
        </authorList>
    </citation>
    <scope>NUCLEOTIDE SEQUENCE [LARGE SCALE GENOMIC DNA]</scope>
    <source>
        <strain evidence="10 11">Fl201059</strain>
    </source>
</reference>
<evidence type="ECO:0000256" key="3">
    <source>
        <dbReference type="ARBA" id="ARBA00022692"/>
    </source>
</evidence>
<keyword evidence="6" id="KW-0325">Glycoprotein</keyword>
<feature type="domain" description="Major facilitator superfamily (MFS) profile" evidence="9">
    <location>
        <begin position="83"/>
        <end position="501"/>
    </location>
</feature>
<evidence type="ECO:0000256" key="7">
    <source>
        <dbReference type="SAM" id="MobiDB-lite"/>
    </source>
</evidence>
<dbReference type="EMBL" id="JXCE01000365">
    <property type="protein sequence ID" value="KPA37748.1"/>
    <property type="molecule type" value="Genomic_DNA"/>
</dbReference>
<accession>A0A0M9EQC8</accession>
<keyword evidence="11" id="KW-1185">Reference proteome</keyword>
<feature type="transmembrane region" description="Helical" evidence="8">
    <location>
        <begin position="148"/>
        <end position="168"/>
    </location>
</feature>
<feature type="transmembrane region" description="Helical" evidence="8">
    <location>
        <begin position="174"/>
        <end position="197"/>
    </location>
</feature>
<dbReference type="InterPro" id="IPR020846">
    <property type="entry name" value="MFS_dom"/>
</dbReference>
<evidence type="ECO:0000256" key="1">
    <source>
        <dbReference type="ARBA" id="ARBA00004141"/>
    </source>
</evidence>
<gene>
    <name evidence="10" type="ORF">FLAG1_09440</name>
</gene>
<dbReference type="InterPro" id="IPR011701">
    <property type="entry name" value="MFS"/>
</dbReference>
<evidence type="ECO:0000256" key="2">
    <source>
        <dbReference type="ARBA" id="ARBA00022448"/>
    </source>
</evidence>
<evidence type="ECO:0000256" key="5">
    <source>
        <dbReference type="ARBA" id="ARBA00023136"/>
    </source>
</evidence>
<keyword evidence="4 8" id="KW-1133">Transmembrane helix</keyword>
<evidence type="ECO:0000313" key="11">
    <source>
        <dbReference type="Proteomes" id="UP000037904"/>
    </source>
</evidence>
<dbReference type="PANTHER" id="PTHR43791:SF62">
    <property type="entry name" value="MAJOR FACILITATOR SUPERFAMILY (MFS) PROFILE DOMAIN-CONTAINING PROTEIN"/>
    <property type="match status" value="1"/>
</dbReference>
<feature type="transmembrane region" description="Helical" evidence="8">
    <location>
        <begin position="243"/>
        <end position="265"/>
    </location>
</feature>
<feature type="transmembrane region" description="Helical" evidence="8">
    <location>
        <begin position="351"/>
        <end position="373"/>
    </location>
</feature>
<feature type="transmembrane region" description="Helical" evidence="8">
    <location>
        <begin position="412"/>
        <end position="430"/>
    </location>
</feature>
<dbReference type="GO" id="GO:0016020">
    <property type="term" value="C:membrane"/>
    <property type="evidence" value="ECO:0007669"/>
    <property type="project" value="UniProtKB-SubCell"/>
</dbReference>
<keyword evidence="3 8" id="KW-0812">Transmembrane</keyword>
<dbReference type="GO" id="GO:0022857">
    <property type="term" value="F:transmembrane transporter activity"/>
    <property type="evidence" value="ECO:0007669"/>
    <property type="project" value="InterPro"/>
</dbReference>
<dbReference type="PROSITE" id="PS50850">
    <property type="entry name" value="MFS"/>
    <property type="match status" value="1"/>
</dbReference>
<feature type="transmembrane region" description="Helical" evidence="8">
    <location>
        <begin position="385"/>
        <end position="406"/>
    </location>
</feature>
<feature type="transmembrane region" description="Helical" evidence="8">
    <location>
        <begin position="442"/>
        <end position="463"/>
    </location>
</feature>
<feature type="transmembrane region" description="Helical" evidence="8">
    <location>
        <begin position="475"/>
        <end position="496"/>
    </location>
</feature>
<dbReference type="FunFam" id="1.20.1250.20:FF:000057">
    <property type="entry name" value="MFS general substrate transporter"/>
    <property type="match status" value="1"/>
</dbReference>
<comment type="caution">
    <text evidence="10">The sequence shown here is derived from an EMBL/GenBank/DDBJ whole genome shotgun (WGS) entry which is preliminary data.</text>
</comment>
<evidence type="ECO:0000256" key="4">
    <source>
        <dbReference type="ARBA" id="ARBA00022989"/>
    </source>
</evidence>